<sequence>VLAEYVRIGDETCKELRLLPHIEDLPYDDQHDSGNSDLAKVDIWGEVKDRLVILIHGGFWQVSDYFLRYL</sequence>
<protein>
    <submittedName>
        <fullName evidence="1">Uncharacterized protein</fullName>
    </submittedName>
</protein>
<accession>A0AAN8FGX8</accession>
<organism evidence="1 2">
    <name type="scientific">Trichostrongylus colubriformis</name>
    <name type="common">Black scour worm</name>
    <dbReference type="NCBI Taxonomy" id="6319"/>
    <lineage>
        <taxon>Eukaryota</taxon>
        <taxon>Metazoa</taxon>
        <taxon>Ecdysozoa</taxon>
        <taxon>Nematoda</taxon>
        <taxon>Chromadorea</taxon>
        <taxon>Rhabditida</taxon>
        <taxon>Rhabditina</taxon>
        <taxon>Rhabditomorpha</taxon>
        <taxon>Strongyloidea</taxon>
        <taxon>Trichostrongylidae</taxon>
        <taxon>Trichostrongylus</taxon>
    </lineage>
</organism>
<feature type="non-terminal residue" evidence="1">
    <location>
        <position position="1"/>
    </location>
</feature>
<dbReference type="AlphaFoldDB" id="A0AAN8FGX8"/>
<evidence type="ECO:0000313" key="1">
    <source>
        <dbReference type="EMBL" id="KAK5979626.1"/>
    </source>
</evidence>
<comment type="caution">
    <text evidence="1">The sequence shown here is derived from an EMBL/GenBank/DDBJ whole genome shotgun (WGS) entry which is preliminary data.</text>
</comment>
<keyword evidence="2" id="KW-1185">Reference proteome</keyword>
<evidence type="ECO:0000313" key="2">
    <source>
        <dbReference type="Proteomes" id="UP001331761"/>
    </source>
</evidence>
<name>A0AAN8FGX8_TRICO</name>
<dbReference type="EMBL" id="WIXE01008169">
    <property type="protein sequence ID" value="KAK5979626.1"/>
    <property type="molecule type" value="Genomic_DNA"/>
</dbReference>
<gene>
    <name evidence="1" type="ORF">GCK32_022059</name>
</gene>
<reference evidence="1 2" key="1">
    <citation type="submission" date="2019-10" db="EMBL/GenBank/DDBJ databases">
        <title>Assembly and Annotation for the nematode Trichostrongylus colubriformis.</title>
        <authorList>
            <person name="Martin J."/>
        </authorList>
    </citation>
    <scope>NUCLEOTIDE SEQUENCE [LARGE SCALE GENOMIC DNA]</scope>
    <source>
        <strain evidence="1">G859</strain>
        <tissue evidence="1">Whole worm</tissue>
    </source>
</reference>
<dbReference type="Proteomes" id="UP001331761">
    <property type="component" value="Unassembled WGS sequence"/>
</dbReference>
<proteinExistence type="predicted"/>